<gene>
    <name evidence="4" type="ORF">WJX74_005423</name>
</gene>
<feature type="region of interest" description="Disordered" evidence="1">
    <location>
        <begin position="1"/>
        <end position="38"/>
    </location>
</feature>
<feature type="domain" description="U-box" evidence="3">
    <location>
        <begin position="535"/>
        <end position="598"/>
    </location>
</feature>
<dbReference type="GO" id="GO:0004842">
    <property type="term" value="F:ubiquitin-protein transferase activity"/>
    <property type="evidence" value="ECO:0007669"/>
    <property type="project" value="InterPro"/>
</dbReference>
<dbReference type="CDD" id="cd16655">
    <property type="entry name" value="RING-Ubox_WDSUB1-like"/>
    <property type="match status" value="1"/>
</dbReference>
<name>A0AAW1R102_9CHLO</name>
<evidence type="ECO:0000256" key="1">
    <source>
        <dbReference type="SAM" id="MobiDB-lite"/>
    </source>
</evidence>
<dbReference type="InterPro" id="IPR013083">
    <property type="entry name" value="Znf_RING/FYVE/PHD"/>
</dbReference>
<feature type="compositionally biased region" description="Polar residues" evidence="1">
    <location>
        <begin position="843"/>
        <end position="855"/>
    </location>
</feature>
<dbReference type="Pfam" id="PF04564">
    <property type="entry name" value="U-box"/>
    <property type="match status" value="1"/>
</dbReference>
<feature type="region of interest" description="Disordered" evidence="1">
    <location>
        <begin position="315"/>
        <end position="430"/>
    </location>
</feature>
<dbReference type="Proteomes" id="UP001438707">
    <property type="component" value="Unassembled WGS sequence"/>
</dbReference>
<evidence type="ECO:0008006" key="6">
    <source>
        <dbReference type="Google" id="ProtNLM"/>
    </source>
</evidence>
<dbReference type="Gene3D" id="3.30.40.10">
    <property type="entry name" value="Zinc/RING finger domain, C3HC4 (zinc finger)"/>
    <property type="match status" value="1"/>
</dbReference>
<dbReference type="Pfam" id="PF07002">
    <property type="entry name" value="Copine"/>
    <property type="match status" value="1"/>
</dbReference>
<evidence type="ECO:0000313" key="5">
    <source>
        <dbReference type="Proteomes" id="UP001438707"/>
    </source>
</evidence>
<feature type="compositionally biased region" description="Polar residues" evidence="1">
    <location>
        <begin position="12"/>
        <end position="38"/>
    </location>
</feature>
<feature type="domain" description="VWFA" evidence="2">
    <location>
        <begin position="65"/>
        <end position="267"/>
    </location>
</feature>
<feature type="compositionally biased region" description="Polar residues" evidence="1">
    <location>
        <begin position="341"/>
        <end position="354"/>
    </location>
</feature>
<dbReference type="AlphaFoldDB" id="A0AAW1R102"/>
<feature type="compositionally biased region" description="Low complexity" evidence="1">
    <location>
        <begin position="480"/>
        <end position="496"/>
    </location>
</feature>
<dbReference type="EMBL" id="JALJOS010000018">
    <property type="protein sequence ID" value="KAK9827493.1"/>
    <property type="molecule type" value="Genomic_DNA"/>
</dbReference>
<comment type="caution">
    <text evidence="4">The sequence shown here is derived from an EMBL/GenBank/DDBJ whole genome shotgun (WGS) entry which is preliminary data.</text>
</comment>
<feature type="compositionally biased region" description="Polar residues" evidence="1">
    <location>
        <begin position="510"/>
        <end position="524"/>
    </location>
</feature>
<feature type="region of interest" description="Disordered" evidence="1">
    <location>
        <begin position="832"/>
        <end position="873"/>
    </location>
</feature>
<evidence type="ECO:0000259" key="3">
    <source>
        <dbReference type="SMART" id="SM00504"/>
    </source>
</evidence>
<feature type="compositionally biased region" description="Gly residues" evidence="1">
    <location>
        <begin position="416"/>
        <end position="430"/>
    </location>
</feature>
<dbReference type="InterPro" id="IPR036465">
    <property type="entry name" value="vWFA_dom_sf"/>
</dbReference>
<accession>A0AAW1R102</accession>
<reference evidence="4 5" key="1">
    <citation type="journal article" date="2024" name="Nat. Commun.">
        <title>Phylogenomics reveals the evolutionary origins of lichenization in chlorophyte algae.</title>
        <authorList>
            <person name="Puginier C."/>
            <person name="Libourel C."/>
            <person name="Otte J."/>
            <person name="Skaloud P."/>
            <person name="Haon M."/>
            <person name="Grisel S."/>
            <person name="Petersen M."/>
            <person name="Berrin J.G."/>
            <person name="Delaux P.M."/>
            <person name="Dal Grande F."/>
            <person name="Keller J."/>
        </authorList>
    </citation>
    <scope>NUCLEOTIDE SEQUENCE [LARGE SCALE GENOMIC DNA]</scope>
    <source>
        <strain evidence="4 5">SAG 2145</strain>
    </source>
</reference>
<dbReference type="SMART" id="SM00327">
    <property type="entry name" value="VWA"/>
    <property type="match status" value="1"/>
</dbReference>
<dbReference type="PANTHER" id="PTHR45751:SF11">
    <property type="entry name" value="COPINE FAMILY PROTEIN 2"/>
    <property type="match status" value="1"/>
</dbReference>
<evidence type="ECO:0000259" key="2">
    <source>
        <dbReference type="SMART" id="SM00327"/>
    </source>
</evidence>
<feature type="region of interest" description="Disordered" evidence="1">
    <location>
        <begin position="453"/>
        <end position="532"/>
    </location>
</feature>
<dbReference type="SMART" id="SM00504">
    <property type="entry name" value="Ubox"/>
    <property type="match status" value="1"/>
</dbReference>
<protein>
    <recommendedName>
        <fullName evidence="6">U-box domain-containing protein</fullName>
    </recommendedName>
</protein>
<dbReference type="InterPro" id="IPR010734">
    <property type="entry name" value="Copine_C"/>
</dbReference>
<dbReference type="InterPro" id="IPR052079">
    <property type="entry name" value="E3_ligase/Copine_domain"/>
</dbReference>
<dbReference type="InterPro" id="IPR002035">
    <property type="entry name" value="VWF_A"/>
</dbReference>
<dbReference type="SUPFAM" id="SSF57850">
    <property type="entry name" value="RING/U-box"/>
    <property type="match status" value="1"/>
</dbReference>
<dbReference type="SUPFAM" id="SSF53300">
    <property type="entry name" value="vWA-like"/>
    <property type="match status" value="1"/>
</dbReference>
<dbReference type="GO" id="GO:0016567">
    <property type="term" value="P:protein ubiquitination"/>
    <property type="evidence" value="ECO:0007669"/>
    <property type="project" value="InterPro"/>
</dbReference>
<dbReference type="GO" id="GO:0005634">
    <property type="term" value="C:nucleus"/>
    <property type="evidence" value="ECO:0007669"/>
    <property type="project" value="TreeGrafter"/>
</dbReference>
<dbReference type="PANTHER" id="PTHR45751">
    <property type="entry name" value="COPINE FAMILY PROTEIN 1"/>
    <property type="match status" value="1"/>
</dbReference>
<keyword evidence="5" id="KW-1185">Reference proteome</keyword>
<sequence>MKRFFGLKSDHSSQSNDYHRQPQTHSQPSYQQPTQSATTRFRAIRDRFTNLEEVQHELRRNGLESSNLIVGLDFTKSNEWTGKYSFQGRSLHAVTPSGNPYEEVTGVIGRTLSAFDDDQQFPIFGFGDASTNDHSVFSFFQQERPANGLDEALARYRQISPLVRLAGPTSFAPIIREAMRIVIGSHMQYHILLIIADGQVTRSADIADGQLSPQERDTVEAIVAASHLPLSIIMIGVGDGPWDVMQQFDDALPTRRFDNFQFVDFAAVKAETAAEGPSKRDAMFALRSLMEIPDQFKEIMRLGLVGAKPPSPHFYEGLRAPLPPPPPVADFDARQAPSPSPYSTQSSFGAQTGNPYAPSTLPHNQSSYPGQYQQGAVPSFGHSSSFGGGGGGPQFSPSPSFGGGGGASHFSPSPSFGGGAGPPGALGGTLSGGGGFPPVIAYPPAGIAGETVGGGYPSNLQQQQSNPLSMQQGATYPQMGGSTTSGYPSVSGSSGFPPGGASGYPASAGQQPSGQRFASSLETRQANRPDVPEPLYLCPITQDVMDQPYILAGDGYSYEKSAITEWLSAHDSSPMTSAKLDAAGRALIPNNALPIDHQYCSTRRLRRRAALRTRAFGGPWLTQRQLALEPGPRINQSEDPCTKSEDVERWTIAGVNHWEEFDSGLASTIEELDDTQAAFTKPSLGRRLDRGDEEEDRSRKVILTVEAKGLWQFKLKDGIKTLPAFLLHAEGRDEMMHIISKAFGDSVVDECPIFIITNYFTTFFFRRGATALDKSVSCSPPVYYDGRGGRPPRAAFYYALKMAAGLANNKQELQQELVPSTSDGHPYVQIQTPPDSPAAIASESATPPTRLSSHQAGKRKFAEMQASRPSTACMPSPAQLDLAMLPDLNELRMDREAPQWLGQHGYSSQVQQMHCS</sequence>
<organism evidence="4 5">
    <name type="scientific">Apatococcus lobatus</name>
    <dbReference type="NCBI Taxonomy" id="904363"/>
    <lineage>
        <taxon>Eukaryota</taxon>
        <taxon>Viridiplantae</taxon>
        <taxon>Chlorophyta</taxon>
        <taxon>core chlorophytes</taxon>
        <taxon>Trebouxiophyceae</taxon>
        <taxon>Chlorellales</taxon>
        <taxon>Chlorellaceae</taxon>
        <taxon>Apatococcus</taxon>
    </lineage>
</organism>
<proteinExistence type="predicted"/>
<dbReference type="InterPro" id="IPR003613">
    <property type="entry name" value="Ubox_domain"/>
</dbReference>
<feature type="compositionally biased region" description="Polar residues" evidence="1">
    <location>
        <begin position="361"/>
        <end position="376"/>
    </location>
</feature>
<evidence type="ECO:0000313" key="4">
    <source>
        <dbReference type="EMBL" id="KAK9827493.1"/>
    </source>
</evidence>
<feature type="compositionally biased region" description="Low complexity" evidence="1">
    <location>
        <begin position="457"/>
        <end position="472"/>
    </location>
</feature>